<sequence length="434" mass="48625">MPPSNLSVEKQPELKDAFESDTFPGHPAERENGSDKKQHVSPPVSCHLFGDQTNDHSLNGSDSPDHMEADLSNRIKPNVCNHTIPEGDEDLWNPELLTATATHLVRGVGDGLSSLADALAQAVSLGTKADEEYPQLLERRKQRALEEKAERQAISEAWSNVWNTAWGTNDGWDVDDVDLPESSDNKQKQSMNLSDITEDVCVPETSDRENRAQESSKSESSAFWDWSGVSSLAQQITSSFQTTIIREAHERQKTENSHESTTKEFNRGNFTAQLESKRALIHLEALELVSDKAESQLHIQLDNLATTNTSSEELSLDGGVLEAIWKTLQIDMGDEDENDEFPDQSTWKILKCKKQQLQPGSYGPHPTDLSEANTLVWVAFERSLSLIKTIYPGEKLLQVLSQFFLTHDEVVQRRILQSTYRIHESPAQSSVRHV</sequence>
<gene>
    <name evidence="2" type="ORF">ECPE_LOCUS9297</name>
</gene>
<keyword evidence="3" id="KW-1185">Reference proteome</keyword>
<accession>A0A183AQR2</accession>
<dbReference type="OrthoDB" id="5597648at2759"/>
<evidence type="ECO:0000313" key="3">
    <source>
        <dbReference type="Proteomes" id="UP000272942"/>
    </source>
</evidence>
<feature type="compositionally biased region" description="Basic and acidic residues" evidence="1">
    <location>
        <begin position="27"/>
        <end position="38"/>
    </location>
</feature>
<feature type="region of interest" description="Disordered" evidence="1">
    <location>
        <begin position="173"/>
        <end position="219"/>
    </location>
</feature>
<feature type="region of interest" description="Disordered" evidence="1">
    <location>
        <begin position="1"/>
        <end position="67"/>
    </location>
</feature>
<evidence type="ECO:0000256" key="1">
    <source>
        <dbReference type="SAM" id="MobiDB-lite"/>
    </source>
</evidence>
<reference evidence="4" key="1">
    <citation type="submission" date="2016-06" db="UniProtKB">
        <authorList>
            <consortium name="WormBaseParasite"/>
        </authorList>
    </citation>
    <scope>IDENTIFICATION</scope>
</reference>
<feature type="compositionally biased region" description="Polar residues" evidence="1">
    <location>
        <begin position="51"/>
        <end position="62"/>
    </location>
</feature>
<evidence type="ECO:0000313" key="2">
    <source>
        <dbReference type="EMBL" id="VDP85133.1"/>
    </source>
</evidence>
<proteinExistence type="predicted"/>
<dbReference type="AlphaFoldDB" id="A0A183AQR2"/>
<name>A0A183AQR2_9TREM</name>
<reference evidence="2 3" key="2">
    <citation type="submission" date="2018-11" db="EMBL/GenBank/DDBJ databases">
        <authorList>
            <consortium name="Pathogen Informatics"/>
        </authorList>
    </citation>
    <scope>NUCLEOTIDE SEQUENCE [LARGE SCALE GENOMIC DNA]</scope>
    <source>
        <strain evidence="2 3">Egypt</strain>
    </source>
</reference>
<feature type="compositionally biased region" description="Basic and acidic residues" evidence="1">
    <location>
        <begin position="205"/>
        <end position="217"/>
    </location>
</feature>
<dbReference type="EMBL" id="UZAN01047191">
    <property type="protein sequence ID" value="VDP85133.1"/>
    <property type="molecule type" value="Genomic_DNA"/>
</dbReference>
<evidence type="ECO:0000313" key="4">
    <source>
        <dbReference type="WBParaSite" id="ECPE_0000932501-mRNA-1"/>
    </source>
</evidence>
<dbReference type="Proteomes" id="UP000272942">
    <property type="component" value="Unassembled WGS sequence"/>
</dbReference>
<organism evidence="4">
    <name type="scientific">Echinostoma caproni</name>
    <dbReference type="NCBI Taxonomy" id="27848"/>
    <lineage>
        <taxon>Eukaryota</taxon>
        <taxon>Metazoa</taxon>
        <taxon>Spiralia</taxon>
        <taxon>Lophotrochozoa</taxon>
        <taxon>Platyhelminthes</taxon>
        <taxon>Trematoda</taxon>
        <taxon>Digenea</taxon>
        <taxon>Plagiorchiida</taxon>
        <taxon>Echinostomata</taxon>
        <taxon>Echinostomatoidea</taxon>
        <taxon>Echinostomatidae</taxon>
        <taxon>Echinostoma</taxon>
    </lineage>
</organism>
<dbReference type="WBParaSite" id="ECPE_0000932501-mRNA-1">
    <property type="protein sequence ID" value="ECPE_0000932501-mRNA-1"/>
    <property type="gene ID" value="ECPE_0000932501"/>
</dbReference>
<protein>
    <submittedName>
        <fullName evidence="4">Protein FAM114A2</fullName>
    </submittedName>
</protein>